<gene>
    <name evidence="2" type="ORF">GCM10011399_29480</name>
</gene>
<dbReference type="RefSeq" id="WP_188679481.1">
    <property type="nucleotide sequence ID" value="NZ_BMGP01000005.1"/>
</dbReference>
<sequence>MSTIDSRVEPATAELLSDDERQLYFAFKRAQEMLRARISDDVRAATGLSDPDVAVLIHAAEVDGGVRQSELASLLGWDRTRLSHHLSRMQSRGLIERTKVGSAVEVSLTEAGLAVIDVVRPIHAAAVRRHLIEPFTPSQVVYLREALERISEPGA</sequence>
<evidence type="ECO:0000313" key="2">
    <source>
        <dbReference type="EMBL" id="GGF34476.1"/>
    </source>
</evidence>
<dbReference type="GO" id="GO:0006950">
    <property type="term" value="P:response to stress"/>
    <property type="evidence" value="ECO:0007669"/>
    <property type="project" value="TreeGrafter"/>
</dbReference>
<dbReference type="SMART" id="SM00347">
    <property type="entry name" value="HTH_MARR"/>
    <property type="match status" value="1"/>
</dbReference>
<dbReference type="InterPro" id="IPR000835">
    <property type="entry name" value="HTH_MarR-typ"/>
</dbReference>
<dbReference type="SUPFAM" id="SSF46785">
    <property type="entry name" value="Winged helix' DNA-binding domain"/>
    <property type="match status" value="1"/>
</dbReference>
<dbReference type="InterPro" id="IPR011991">
    <property type="entry name" value="ArsR-like_HTH"/>
</dbReference>
<dbReference type="GO" id="GO:0003700">
    <property type="term" value="F:DNA-binding transcription factor activity"/>
    <property type="evidence" value="ECO:0007669"/>
    <property type="project" value="InterPro"/>
</dbReference>
<evidence type="ECO:0000313" key="3">
    <source>
        <dbReference type="Proteomes" id="UP000598775"/>
    </source>
</evidence>
<dbReference type="PANTHER" id="PTHR33164">
    <property type="entry name" value="TRANSCRIPTIONAL REGULATOR, MARR FAMILY"/>
    <property type="match status" value="1"/>
</dbReference>
<comment type="caution">
    <text evidence="2">The sequence shown here is derived from an EMBL/GenBank/DDBJ whole genome shotgun (WGS) entry which is preliminary data.</text>
</comment>
<dbReference type="EMBL" id="BMGP01000005">
    <property type="protein sequence ID" value="GGF34476.1"/>
    <property type="molecule type" value="Genomic_DNA"/>
</dbReference>
<feature type="domain" description="HTH marR-type" evidence="1">
    <location>
        <begin position="20"/>
        <end position="152"/>
    </location>
</feature>
<dbReference type="CDD" id="cd00090">
    <property type="entry name" value="HTH_ARSR"/>
    <property type="match status" value="1"/>
</dbReference>
<protein>
    <submittedName>
        <fullName evidence="2">Transcriptional regulator</fullName>
    </submittedName>
</protein>
<name>A0A917EYL4_9MICO</name>
<reference evidence="2 3" key="1">
    <citation type="journal article" date="2014" name="Int. J. Syst. Evol. Microbiol.">
        <title>Complete genome sequence of Corynebacterium casei LMG S-19264T (=DSM 44701T), isolated from a smear-ripened cheese.</title>
        <authorList>
            <consortium name="US DOE Joint Genome Institute (JGI-PGF)"/>
            <person name="Walter F."/>
            <person name="Albersmeier A."/>
            <person name="Kalinowski J."/>
            <person name="Ruckert C."/>
        </authorList>
    </citation>
    <scope>NUCLEOTIDE SEQUENCE [LARGE SCALE GENOMIC DNA]</scope>
    <source>
        <strain evidence="2 3">CGMCC 1.12976</strain>
    </source>
</reference>
<dbReference type="Pfam" id="PF24034">
    <property type="entry name" value="DUF7343"/>
    <property type="match status" value="1"/>
</dbReference>
<accession>A0A917EYL4</accession>
<dbReference type="InterPro" id="IPR036390">
    <property type="entry name" value="WH_DNA-bd_sf"/>
</dbReference>
<dbReference type="InterPro" id="IPR036388">
    <property type="entry name" value="WH-like_DNA-bd_sf"/>
</dbReference>
<proteinExistence type="predicted"/>
<dbReference type="AlphaFoldDB" id="A0A917EYL4"/>
<dbReference type="Proteomes" id="UP000598775">
    <property type="component" value="Unassembled WGS sequence"/>
</dbReference>
<dbReference type="InterPro" id="IPR039422">
    <property type="entry name" value="MarR/SlyA-like"/>
</dbReference>
<organism evidence="2 3">
    <name type="scientific">Subtercola lobariae</name>
    <dbReference type="NCBI Taxonomy" id="1588641"/>
    <lineage>
        <taxon>Bacteria</taxon>
        <taxon>Bacillati</taxon>
        <taxon>Actinomycetota</taxon>
        <taxon>Actinomycetes</taxon>
        <taxon>Micrococcales</taxon>
        <taxon>Microbacteriaceae</taxon>
        <taxon>Subtercola</taxon>
    </lineage>
</organism>
<dbReference type="Gene3D" id="1.10.10.10">
    <property type="entry name" value="Winged helix-like DNA-binding domain superfamily/Winged helix DNA-binding domain"/>
    <property type="match status" value="1"/>
</dbReference>
<dbReference type="InterPro" id="IPR055767">
    <property type="entry name" value="DUF7343"/>
</dbReference>
<keyword evidence="3" id="KW-1185">Reference proteome</keyword>
<dbReference type="PROSITE" id="PS50995">
    <property type="entry name" value="HTH_MARR_2"/>
    <property type="match status" value="1"/>
</dbReference>
<evidence type="ECO:0000259" key="1">
    <source>
        <dbReference type="PROSITE" id="PS50995"/>
    </source>
</evidence>
<dbReference type="PANTHER" id="PTHR33164:SF99">
    <property type="entry name" value="MARR FAMILY REGULATORY PROTEIN"/>
    <property type="match status" value="1"/>
</dbReference>